<feature type="transmembrane region" description="Helical" evidence="1">
    <location>
        <begin position="145"/>
        <end position="165"/>
    </location>
</feature>
<feature type="transmembrane region" description="Helical" evidence="1">
    <location>
        <begin position="19"/>
        <end position="43"/>
    </location>
</feature>
<keyword evidence="3" id="KW-1185">Reference proteome</keyword>
<evidence type="ECO:0000256" key="1">
    <source>
        <dbReference type="SAM" id="Phobius"/>
    </source>
</evidence>
<dbReference type="EMBL" id="JACMSC010000015">
    <property type="protein sequence ID" value="KAG6484970.1"/>
    <property type="molecule type" value="Genomic_DNA"/>
</dbReference>
<accession>A0A8J5KQ21</accession>
<sequence>MHGSCAVDPSGFSRPLPVIGLYAAAASAICAVAMAYDAIYAVCRHDRPSYPAAIFSLNAATITLLSVATKFPLDLSSSMPSQFDQLAKLSGSALVAAAACHFHPSLDSVSDLIALAIFVATLMVNISIQVSTSVIYAFVPEHVALVVLNIALLLVLCSSALFVLATKRSLELKFQIYTDRVMAGFDENLNITSLEQAVKKRWLVARSWSHQHVLGRSATCRASGFFGLMACVVLVEATLRSSYMSFCEGRSEYKWSAEVVFFSQLTAVMAGTVTPTLRLFDSVYLTRRCSHELGVESYWTQKLDEWKHDASFPWTNACGFKNLVFCFVVGVQIGLVVVCKTICSAARWIHCVVRALLLFFFRVGENAAGPRALSGTAAELRRHVQDLEGEEDDLVNFVILMQCNEFERLIKKGAEYKPSCLIELISNVEGCDVQNLQTFLHSYISMESSNVPLLTVVDRATKCWELPLVTLTAITVALASIDPDSVRKLQNGVREGLKYVRLIEDYLGHETFIDMRIAAYSLWLGVDFQYKLLDHPLRRRRSANSKTIIEELKKFSEGNQAKSGRDTIIAKCVTRVTAIILQDYDAKYGAENGDRQLLEWLKSTIRGTLCACLTNLPHIFFNKSFCDGHQKLGKGVRETPLLLGETKAIIENLETKGMVAKYRRGKRYMEDWRPMAS</sequence>
<evidence type="ECO:0000313" key="3">
    <source>
        <dbReference type="Proteomes" id="UP000734854"/>
    </source>
</evidence>
<keyword evidence="1" id="KW-1133">Transmembrane helix</keyword>
<keyword evidence="1" id="KW-0812">Transmembrane</keyword>
<proteinExistence type="predicted"/>
<protein>
    <submittedName>
        <fullName evidence="2">Uncharacterized protein</fullName>
    </submittedName>
</protein>
<dbReference type="PANTHER" id="PTHR35307:SF3">
    <property type="entry name" value="DUF4220 DOMAIN-CONTAINING PROTEIN"/>
    <property type="match status" value="1"/>
</dbReference>
<keyword evidence="1" id="KW-0472">Membrane</keyword>
<reference evidence="2 3" key="1">
    <citation type="submission" date="2020-08" db="EMBL/GenBank/DDBJ databases">
        <title>Plant Genome Project.</title>
        <authorList>
            <person name="Zhang R.-G."/>
        </authorList>
    </citation>
    <scope>NUCLEOTIDE SEQUENCE [LARGE SCALE GENOMIC DNA]</scope>
    <source>
        <tissue evidence="2">Rhizome</tissue>
    </source>
</reference>
<comment type="caution">
    <text evidence="2">The sequence shown here is derived from an EMBL/GenBank/DDBJ whole genome shotgun (WGS) entry which is preliminary data.</text>
</comment>
<evidence type="ECO:0000313" key="2">
    <source>
        <dbReference type="EMBL" id="KAG6484970.1"/>
    </source>
</evidence>
<dbReference type="Proteomes" id="UP000734854">
    <property type="component" value="Unassembled WGS sequence"/>
</dbReference>
<name>A0A8J5KQ21_ZINOF</name>
<organism evidence="2 3">
    <name type="scientific">Zingiber officinale</name>
    <name type="common">Ginger</name>
    <name type="synonym">Amomum zingiber</name>
    <dbReference type="NCBI Taxonomy" id="94328"/>
    <lineage>
        <taxon>Eukaryota</taxon>
        <taxon>Viridiplantae</taxon>
        <taxon>Streptophyta</taxon>
        <taxon>Embryophyta</taxon>
        <taxon>Tracheophyta</taxon>
        <taxon>Spermatophyta</taxon>
        <taxon>Magnoliopsida</taxon>
        <taxon>Liliopsida</taxon>
        <taxon>Zingiberales</taxon>
        <taxon>Zingiberaceae</taxon>
        <taxon>Zingiber</taxon>
    </lineage>
</organism>
<dbReference type="AlphaFoldDB" id="A0A8J5KQ21"/>
<dbReference type="OrthoDB" id="1915303at2759"/>
<feature type="transmembrane region" description="Helical" evidence="1">
    <location>
        <begin position="113"/>
        <end position="139"/>
    </location>
</feature>
<feature type="transmembrane region" description="Helical" evidence="1">
    <location>
        <begin position="50"/>
        <end position="69"/>
    </location>
</feature>
<dbReference type="PANTHER" id="PTHR35307">
    <property type="entry name" value="PROTEIN, PUTATIVE-RELATED"/>
    <property type="match status" value="1"/>
</dbReference>
<gene>
    <name evidence="2" type="ORF">ZIOFF_053495</name>
</gene>